<evidence type="ECO:0000256" key="5">
    <source>
        <dbReference type="ARBA" id="ARBA00022989"/>
    </source>
</evidence>
<gene>
    <name evidence="9" type="ORF">CE561_01600</name>
</gene>
<accession>A0A231VNT1</accession>
<dbReference type="GO" id="GO:0005886">
    <property type="term" value="C:plasma membrane"/>
    <property type="evidence" value="ECO:0007669"/>
    <property type="project" value="UniProtKB-SubCell"/>
</dbReference>
<dbReference type="Proteomes" id="UP000215301">
    <property type="component" value="Unassembled WGS sequence"/>
</dbReference>
<feature type="transmembrane region" description="Helical" evidence="7">
    <location>
        <begin position="285"/>
        <end position="305"/>
    </location>
</feature>
<evidence type="ECO:0000259" key="8">
    <source>
        <dbReference type="PROSITE" id="PS50928"/>
    </source>
</evidence>
<feature type="transmembrane region" description="Helical" evidence="7">
    <location>
        <begin position="31"/>
        <end position="58"/>
    </location>
</feature>
<dbReference type="PROSITE" id="PS50928">
    <property type="entry name" value="ABC_TM1"/>
    <property type="match status" value="1"/>
</dbReference>
<feature type="domain" description="ABC transmembrane type-1" evidence="8">
    <location>
        <begin position="93"/>
        <end position="306"/>
    </location>
</feature>
<dbReference type="InterPro" id="IPR051393">
    <property type="entry name" value="ABC_transporter_permease"/>
</dbReference>
<reference evidence="9 10" key="1">
    <citation type="submission" date="2017-06" db="EMBL/GenBank/DDBJ databases">
        <title>Isolation and characterization of a thermophilic and butanogenic Thermoanaerobacterium thermosaccharolyticum M5 capable of efficient degradation of hemicellulose.</title>
        <authorList>
            <person name="Xin F."/>
            <person name="Jiang Y."/>
        </authorList>
    </citation>
    <scope>NUCLEOTIDE SEQUENCE [LARGE SCALE GENOMIC DNA]</scope>
    <source>
        <strain evidence="9 10">M5</strain>
    </source>
</reference>
<feature type="transmembrane region" description="Helical" evidence="7">
    <location>
        <begin position="130"/>
        <end position="151"/>
    </location>
</feature>
<dbReference type="Gene3D" id="1.10.3720.10">
    <property type="entry name" value="MetI-like"/>
    <property type="match status" value="1"/>
</dbReference>
<dbReference type="GO" id="GO:0055085">
    <property type="term" value="P:transmembrane transport"/>
    <property type="evidence" value="ECO:0007669"/>
    <property type="project" value="InterPro"/>
</dbReference>
<dbReference type="AlphaFoldDB" id="A0A231VNT1"/>
<keyword evidence="2 7" id="KW-0813">Transport</keyword>
<evidence type="ECO:0000256" key="2">
    <source>
        <dbReference type="ARBA" id="ARBA00022448"/>
    </source>
</evidence>
<evidence type="ECO:0000313" key="10">
    <source>
        <dbReference type="Proteomes" id="UP000215301"/>
    </source>
</evidence>
<keyword evidence="3" id="KW-1003">Cell membrane</keyword>
<evidence type="ECO:0000256" key="4">
    <source>
        <dbReference type="ARBA" id="ARBA00022692"/>
    </source>
</evidence>
<evidence type="ECO:0000256" key="1">
    <source>
        <dbReference type="ARBA" id="ARBA00004651"/>
    </source>
</evidence>
<dbReference type="PANTHER" id="PTHR30193">
    <property type="entry name" value="ABC TRANSPORTER PERMEASE PROTEIN"/>
    <property type="match status" value="1"/>
</dbReference>
<organism evidence="9 10">
    <name type="scientific">Thermoanaerobacterium thermosaccharolyticum</name>
    <name type="common">Clostridium thermosaccharolyticum</name>
    <dbReference type="NCBI Taxonomy" id="1517"/>
    <lineage>
        <taxon>Bacteria</taxon>
        <taxon>Bacillati</taxon>
        <taxon>Bacillota</taxon>
        <taxon>Clostridia</taxon>
        <taxon>Thermoanaerobacterales</taxon>
        <taxon>Thermoanaerobacteraceae</taxon>
        <taxon>Thermoanaerobacterium</taxon>
    </lineage>
</organism>
<comment type="similarity">
    <text evidence="7">Belongs to the binding-protein-dependent transport system permease family.</text>
</comment>
<dbReference type="Pfam" id="PF00528">
    <property type="entry name" value="BPD_transp_1"/>
    <property type="match status" value="1"/>
</dbReference>
<evidence type="ECO:0000256" key="6">
    <source>
        <dbReference type="ARBA" id="ARBA00023136"/>
    </source>
</evidence>
<comment type="subcellular location">
    <subcellularLocation>
        <location evidence="1 7">Cell membrane</location>
        <topology evidence="1 7">Multi-pass membrane protein</topology>
    </subcellularLocation>
</comment>
<evidence type="ECO:0000256" key="7">
    <source>
        <dbReference type="RuleBase" id="RU363032"/>
    </source>
</evidence>
<evidence type="ECO:0000256" key="3">
    <source>
        <dbReference type="ARBA" id="ARBA00022475"/>
    </source>
</evidence>
<sequence length="315" mass="35982">MQHHSRCCISQLEARKVRYNKRLKRRHIEEIFYGYAFMMPFLLSITIFLIGPIIYAFIISFKDFSFLNPEASKWVGLKNYIQIFHDATFKKALINTTIYSIFVVPIQLIIALLLSLVIDSDIKGKTFFRVAYYIPTVTSTVAISVIFLYLFKADGLINSILLKFGLHGPTWFNSVKFALPSIMIMAIWSSVGNYMIIFLAGLQDIPADLYEAADVDGANKFVKFFHITLPMLKPVIFFNLVMSLIGTFQVFDQAYVVSNGSGGPLDATMTIVLYIYNTGFKDFNMGYASAMAFVLFAIILFLTLVQRMLFREENY</sequence>
<feature type="transmembrane region" description="Helical" evidence="7">
    <location>
        <begin position="231"/>
        <end position="251"/>
    </location>
</feature>
<feature type="transmembrane region" description="Helical" evidence="7">
    <location>
        <begin position="98"/>
        <end position="118"/>
    </location>
</feature>
<feature type="transmembrane region" description="Helical" evidence="7">
    <location>
        <begin position="177"/>
        <end position="200"/>
    </location>
</feature>
<dbReference type="PANTHER" id="PTHR30193:SF37">
    <property type="entry name" value="INNER MEMBRANE ABC TRANSPORTER PERMEASE PROTEIN YCJO"/>
    <property type="match status" value="1"/>
</dbReference>
<keyword evidence="4 7" id="KW-0812">Transmembrane</keyword>
<keyword evidence="5 7" id="KW-1133">Transmembrane helix</keyword>
<dbReference type="EMBL" id="NKHD01000004">
    <property type="protein sequence ID" value="OXT09366.1"/>
    <property type="molecule type" value="Genomic_DNA"/>
</dbReference>
<keyword evidence="6 7" id="KW-0472">Membrane</keyword>
<comment type="caution">
    <text evidence="9">The sequence shown here is derived from an EMBL/GenBank/DDBJ whole genome shotgun (WGS) entry which is preliminary data.</text>
</comment>
<name>A0A231VNT1_THETR</name>
<dbReference type="CDD" id="cd06261">
    <property type="entry name" value="TM_PBP2"/>
    <property type="match status" value="1"/>
</dbReference>
<dbReference type="InterPro" id="IPR035906">
    <property type="entry name" value="MetI-like_sf"/>
</dbReference>
<dbReference type="SUPFAM" id="SSF161098">
    <property type="entry name" value="MetI-like"/>
    <property type="match status" value="1"/>
</dbReference>
<dbReference type="InterPro" id="IPR000515">
    <property type="entry name" value="MetI-like"/>
</dbReference>
<proteinExistence type="inferred from homology"/>
<evidence type="ECO:0000313" key="9">
    <source>
        <dbReference type="EMBL" id="OXT09366.1"/>
    </source>
</evidence>
<protein>
    <submittedName>
        <fullName evidence="9">Sugar ABC transporter permease</fullName>
    </submittedName>
</protein>